<evidence type="ECO:0000313" key="3">
    <source>
        <dbReference type="Proteomes" id="UP000250235"/>
    </source>
</evidence>
<proteinExistence type="predicted"/>
<organism evidence="2 3">
    <name type="scientific">Dorcoceras hygrometricum</name>
    <dbReference type="NCBI Taxonomy" id="472368"/>
    <lineage>
        <taxon>Eukaryota</taxon>
        <taxon>Viridiplantae</taxon>
        <taxon>Streptophyta</taxon>
        <taxon>Embryophyta</taxon>
        <taxon>Tracheophyta</taxon>
        <taxon>Spermatophyta</taxon>
        <taxon>Magnoliopsida</taxon>
        <taxon>eudicotyledons</taxon>
        <taxon>Gunneridae</taxon>
        <taxon>Pentapetalae</taxon>
        <taxon>asterids</taxon>
        <taxon>lamiids</taxon>
        <taxon>Lamiales</taxon>
        <taxon>Gesneriaceae</taxon>
        <taxon>Didymocarpoideae</taxon>
        <taxon>Trichosporeae</taxon>
        <taxon>Loxocarpinae</taxon>
        <taxon>Dorcoceras</taxon>
    </lineage>
</organism>
<evidence type="ECO:0000313" key="2">
    <source>
        <dbReference type="EMBL" id="KZT76731.1"/>
    </source>
</evidence>
<keyword evidence="3" id="KW-1185">Reference proteome</keyword>
<reference evidence="2 3" key="1">
    <citation type="journal article" date="2015" name="Proc. Natl. Acad. Sci. U.S.A.">
        <title>The resurrection genome of Boea hygrometrica: A blueprint for survival of dehydration.</title>
        <authorList>
            <person name="Xiao L."/>
            <person name="Yang G."/>
            <person name="Zhang L."/>
            <person name="Yang X."/>
            <person name="Zhao S."/>
            <person name="Ji Z."/>
            <person name="Zhou Q."/>
            <person name="Hu M."/>
            <person name="Wang Y."/>
            <person name="Chen M."/>
            <person name="Xu Y."/>
            <person name="Jin H."/>
            <person name="Xiao X."/>
            <person name="Hu G."/>
            <person name="Bao F."/>
            <person name="Hu Y."/>
            <person name="Wan P."/>
            <person name="Li L."/>
            <person name="Deng X."/>
            <person name="Kuang T."/>
            <person name="Xiang C."/>
            <person name="Zhu J.K."/>
            <person name="Oliver M.J."/>
            <person name="He Y."/>
        </authorList>
    </citation>
    <scope>NUCLEOTIDE SEQUENCE [LARGE SCALE GENOMIC DNA]</scope>
    <source>
        <strain evidence="3">cv. XS01</strain>
    </source>
</reference>
<name>A0A2Z6ZV48_9LAMI</name>
<gene>
    <name evidence="2" type="ORF">F511_46244</name>
</gene>
<sequence>MPPGRRGRASRQAVVDLRTTGSADRVDASQSSVPLGFSESQSSAFLALSNTVNRAVDLMESLAVGQTRVQQSTGQGVDPVPSGTSSSQPSVAP</sequence>
<accession>A0A2Z6ZV48</accession>
<feature type="region of interest" description="Disordered" evidence="1">
    <location>
        <begin position="67"/>
        <end position="93"/>
    </location>
</feature>
<protein>
    <submittedName>
        <fullName evidence="2">Uncharacterized protein</fullName>
    </submittedName>
</protein>
<feature type="region of interest" description="Disordered" evidence="1">
    <location>
        <begin position="1"/>
        <end position="35"/>
    </location>
</feature>
<feature type="compositionally biased region" description="Polar residues" evidence="1">
    <location>
        <begin position="82"/>
        <end position="93"/>
    </location>
</feature>
<dbReference type="AlphaFoldDB" id="A0A2Z6ZV48"/>
<dbReference type="Proteomes" id="UP000250235">
    <property type="component" value="Unassembled WGS sequence"/>
</dbReference>
<dbReference type="EMBL" id="KV098181">
    <property type="protein sequence ID" value="KZT76731.1"/>
    <property type="molecule type" value="Genomic_DNA"/>
</dbReference>
<evidence type="ECO:0000256" key="1">
    <source>
        <dbReference type="SAM" id="MobiDB-lite"/>
    </source>
</evidence>